<dbReference type="EMBL" id="JAGDFM010000712">
    <property type="protein sequence ID" value="KAG7376387.1"/>
    <property type="molecule type" value="Genomic_DNA"/>
</dbReference>
<dbReference type="Proteomes" id="UP000694044">
    <property type="component" value="Unassembled WGS sequence"/>
</dbReference>
<dbReference type="PANTHER" id="PTHR38052">
    <property type="entry name" value="EXPRESSED PROTEIN"/>
    <property type="match status" value="1"/>
</dbReference>
<dbReference type="InterPro" id="IPR007138">
    <property type="entry name" value="ABM_dom"/>
</dbReference>
<gene>
    <name evidence="2" type="ORF">PHYPSEUDO_013645</name>
</gene>
<sequence>MVFAVIVSLHAKDDVEEQLRAKLAEASKIYSKDAGVLGWHPLQSTDDSRKWTIVQLLDQESSVEKHREDPEYKALAASLVSLLENGQEGLHVHRFQGAL</sequence>
<dbReference type="AlphaFoldDB" id="A0A8T1V537"/>
<accession>A0A8T1V537</accession>
<protein>
    <recommendedName>
        <fullName evidence="1">ABM domain-containing protein</fullName>
    </recommendedName>
</protein>
<evidence type="ECO:0000313" key="2">
    <source>
        <dbReference type="EMBL" id="KAG7376387.1"/>
    </source>
</evidence>
<proteinExistence type="predicted"/>
<dbReference type="OrthoDB" id="93251at2759"/>
<evidence type="ECO:0000313" key="3">
    <source>
        <dbReference type="Proteomes" id="UP000694044"/>
    </source>
</evidence>
<name>A0A8T1V537_9STRA</name>
<comment type="caution">
    <text evidence="2">The sequence shown here is derived from an EMBL/GenBank/DDBJ whole genome shotgun (WGS) entry which is preliminary data.</text>
</comment>
<evidence type="ECO:0000259" key="1">
    <source>
        <dbReference type="Pfam" id="PF03992"/>
    </source>
</evidence>
<feature type="domain" description="ABM" evidence="1">
    <location>
        <begin position="3"/>
        <end position="76"/>
    </location>
</feature>
<organism evidence="2 3">
    <name type="scientific">Phytophthora pseudosyringae</name>
    <dbReference type="NCBI Taxonomy" id="221518"/>
    <lineage>
        <taxon>Eukaryota</taxon>
        <taxon>Sar</taxon>
        <taxon>Stramenopiles</taxon>
        <taxon>Oomycota</taxon>
        <taxon>Peronosporomycetes</taxon>
        <taxon>Peronosporales</taxon>
        <taxon>Peronosporaceae</taxon>
        <taxon>Phytophthora</taxon>
    </lineage>
</organism>
<dbReference type="Pfam" id="PF03992">
    <property type="entry name" value="ABM"/>
    <property type="match status" value="1"/>
</dbReference>
<keyword evidence="3" id="KW-1185">Reference proteome</keyword>
<reference evidence="2" key="1">
    <citation type="submission" date="2021-02" db="EMBL/GenBank/DDBJ databases">
        <authorList>
            <person name="Palmer J.M."/>
        </authorList>
    </citation>
    <scope>NUCLEOTIDE SEQUENCE</scope>
    <source>
        <strain evidence="2">SCRP734</strain>
    </source>
</reference>
<dbReference type="PANTHER" id="PTHR38052:SF1">
    <property type="entry name" value="ABM DOMAIN-CONTAINING PROTEIN"/>
    <property type="match status" value="1"/>
</dbReference>